<dbReference type="PANTHER" id="PTHR43280">
    <property type="entry name" value="ARAC-FAMILY TRANSCRIPTIONAL REGULATOR"/>
    <property type="match status" value="1"/>
</dbReference>
<dbReference type="InterPro" id="IPR009057">
    <property type="entry name" value="Homeodomain-like_sf"/>
</dbReference>
<dbReference type="RefSeq" id="WP_274265679.1">
    <property type="nucleotide sequence ID" value="NZ_CP117880.1"/>
</dbReference>
<dbReference type="Pfam" id="PF12833">
    <property type="entry name" value="HTH_18"/>
    <property type="match status" value="1"/>
</dbReference>
<dbReference type="SUPFAM" id="SSF46689">
    <property type="entry name" value="Homeodomain-like"/>
    <property type="match status" value="1"/>
</dbReference>
<evidence type="ECO:0000259" key="4">
    <source>
        <dbReference type="PROSITE" id="PS01124"/>
    </source>
</evidence>
<sequence>MNSAETITIDTVEQYTKLFRCPSAHHPLLSICQVTDIKEMAPIDVPVKLNLYFIVVKDGAFCTGKYGWRPYDFSSGAMSFFSPGQIHLWNERPIQASSWGWMLAFHPDFIRKSPFWNKINKLKLFSYETNEALHISDAERSTLEGIIQHIQNEYHRSIDMHSQDIILAQLDVLLSYSERFYTRQFRTRSSVETDLVARLQSLLHNHFSDKGNKTVAAHDLAAELSMSRHYLSDLLRKTTGMSTQQHIHAYLIERSKTLLLTTNLSVSEVAYSLGFEYPQYFSRLFKSKTGQSPLAFRRTT</sequence>
<dbReference type="Gene3D" id="1.10.10.60">
    <property type="entry name" value="Homeodomain-like"/>
    <property type="match status" value="1"/>
</dbReference>
<name>A0ABY7WEA2_9SPHI</name>
<evidence type="ECO:0000313" key="6">
    <source>
        <dbReference type="Proteomes" id="UP001221558"/>
    </source>
</evidence>
<evidence type="ECO:0000256" key="1">
    <source>
        <dbReference type="ARBA" id="ARBA00023015"/>
    </source>
</evidence>
<evidence type="ECO:0000256" key="2">
    <source>
        <dbReference type="ARBA" id="ARBA00023125"/>
    </source>
</evidence>
<dbReference type="Proteomes" id="UP001221558">
    <property type="component" value="Chromosome"/>
</dbReference>
<dbReference type="PROSITE" id="PS01124">
    <property type="entry name" value="HTH_ARAC_FAMILY_2"/>
    <property type="match status" value="1"/>
</dbReference>
<keyword evidence="2" id="KW-0238">DNA-binding</keyword>
<keyword evidence="6" id="KW-1185">Reference proteome</keyword>
<feature type="domain" description="HTH araC/xylS-type" evidence="4">
    <location>
        <begin position="197"/>
        <end position="299"/>
    </location>
</feature>
<reference evidence="5 6" key="1">
    <citation type="submission" date="2023-02" db="EMBL/GenBank/DDBJ databases">
        <title>Genome sequence of Sphingobacterium sp. KACC 22765.</title>
        <authorList>
            <person name="Kim S."/>
            <person name="Heo J."/>
            <person name="Kwon S.-W."/>
        </authorList>
    </citation>
    <scope>NUCLEOTIDE SEQUENCE [LARGE SCALE GENOMIC DNA]</scope>
    <source>
        <strain evidence="5 6">KACC 22765</strain>
    </source>
</reference>
<accession>A0ABY7WEA2</accession>
<evidence type="ECO:0000313" key="5">
    <source>
        <dbReference type="EMBL" id="WDF66939.1"/>
    </source>
</evidence>
<dbReference type="InterPro" id="IPR020449">
    <property type="entry name" value="Tscrpt_reg_AraC-type_HTH"/>
</dbReference>
<dbReference type="EMBL" id="CP117880">
    <property type="protein sequence ID" value="WDF66939.1"/>
    <property type="molecule type" value="Genomic_DNA"/>
</dbReference>
<organism evidence="5 6">
    <name type="scientific">Sphingobacterium oryzagri</name>
    <dbReference type="NCBI Taxonomy" id="3025669"/>
    <lineage>
        <taxon>Bacteria</taxon>
        <taxon>Pseudomonadati</taxon>
        <taxon>Bacteroidota</taxon>
        <taxon>Sphingobacteriia</taxon>
        <taxon>Sphingobacteriales</taxon>
        <taxon>Sphingobacteriaceae</taxon>
        <taxon>Sphingobacterium</taxon>
    </lineage>
</organism>
<keyword evidence="3" id="KW-0804">Transcription</keyword>
<keyword evidence="1" id="KW-0805">Transcription regulation</keyword>
<evidence type="ECO:0000256" key="3">
    <source>
        <dbReference type="ARBA" id="ARBA00023163"/>
    </source>
</evidence>
<dbReference type="PANTHER" id="PTHR43280:SF32">
    <property type="entry name" value="TRANSCRIPTIONAL REGULATORY PROTEIN"/>
    <property type="match status" value="1"/>
</dbReference>
<proteinExistence type="predicted"/>
<protein>
    <submittedName>
        <fullName evidence="5">Helix-turn-helix transcriptional regulator</fullName>
    </submittedName>
</protein>
<dbReference type="InterPro" id="IPR018060">
    <property type="entry name" value="HTH_AraC"/>
</dbReference>
<dbReference type="PRINTS" id="PR00032">
    <property type="entry name" value="HTHARAC"/>
</dbReference>
<dbReference type="SMART" id="SM00342">
    <property type="entry name" value="HTH_ARAC"/>
    <property type="match status" value="1"/>
</dbReference>
<gene>
    <name evidence="5" type="ORF">PQ465_11540</name>
</gene>